<evidence type="ECO:0000313" key="4">
    <source>
        <dbReference type="EMBL" id="QCI16073.1"/>
    </source>
</evidence>
<dbReference type="SUPFAM" id="SSF54060">
    <property type="entry name" value="His-Me finger endonucleases"/>
    <property type="match status" value="1"/>
</dbReference>
<dbReference type="AlphaFoldDB" id="A0A4D6XIN1"/>
<proteinExistence type="inferred from homology"/>
<reference evidence="4 5" key="1">
    <citation type="submission" date="2018-12" db="EMBL/GenBank/DDBJ databases">
        <authorList>
            <person name="Chong R.A."/>
        </authorList>
    </citation>
    <scope>NUCLEOTIDE SEQUENCE [LARGE SCALE GENOMIC DNA]</scope>
    <source>
        <strain evidence="4 5">Aar</strain>
    </source>
</reference>
<dbReference type="RefSeq" id="WP_158364629.1">
    <property type="nucleotide sequence ID" value="NZ_CP034900.1"/>
</dbReference>
<gene>
    <name evidence="4" type="ORF">D9V59_02045</name>
</gene>
<organism evidence="4 5">
    <name type="scientific">Buchnera aphidicola</name>
    <name type="common">Artemisaphis artemisicola</name>
    <dbReference type="NCBI Taxonomy" id="1241836"/>
    <lineage>
        <taxon>Bacteria</taxon>
        <taxon>Pseudomonadati</taxon>
        <taxon>Pseudomonadota</taxon>
        <taxon>Gammaproteobacteria</taxon>
        <taxon>Enterobacterales</taxon>
        <taxon>Erwiniaceae</taxon>
        <taxon>Buchnera</taxon>
    </lineage>
</organism>
<reference evidence="4 5" key="2">
    <citation type="submission" date="2019-05" db="EMBL/GenBank/DDBJ databases">
        <title>Genome evolution of the obligate endosymbiont Buchnera aphidicola.</title>
        <authorList>
            <person name="Moran N.A."/>
        </authorList>
    </citation>
    <scope>NUCLEOTIDE SEQUENCE [LARGE SCALE GENOMIC DNA]</scope>
    <source>
        <strain evidence="4 5">Aar</strain>
    </source>
</reference>
<comment type="similarity">
    <text evidence="1">Belongs to the EndA/NucM nuclease family.</text>
</comment>
<dbReference type="PANTHER" id="PTHR33607">
    <property type="entry name" value="ENDONUCLEASE-1"/>
    <property type="match status" value="1"/>
</dbReference>
<keyword evidence="2" id="KW-0540">Nuclease</keyword>
<evidence type="ECO:0000256" key="3">
    <source>
        <dbReference type="ARBA" id="ARBA00022801"/>
    </source>
</evidence>
<dbReference type="PANTHER" id="PTHR33607:SF2">
    <property type="entry name" value="ENDONUCLEASE-1"/>
    <property type="match status" value="1"/>
</dbReference>
<evidence type="ECO:0000256" key="1">
    <source>
        <dbReference type="ARBA" id="ARBA00006429"/>
    </source>
</evidence>
<dbReference type="Pfam" id="PF04231">
    <property type="entry name" value="Endonuclease_1"/>
    <property type="match status" value="1"/>
</dbReference>
<dbReference type="InterPro" id="IPR007346">
    <property type="entry name" value="Endonuclease-I"/>
</dbReference>
<dbReference type="GO" id="GO:0016787">
    <property type="term" value="F:hydrolase activity"/>
    <property type="evidence" value="ECO:0007669"/>
    <property type="project" value="UniProtKB-KW"/>
</dbReference>
<dbReference type="GO" id="GO:0004518">
    <property type="term" value="F:nuclease activity"/>
    <property type="evidence" value="ECO:0007669"/>
    <property type="project" value="UniProtKB-KW"/>
</dbReference>
<evidence type="ECO:0000256" key="2">
    <source>
        <dbReference type="ARBA" id="ARBA00022722"/>
    </source>
</evidence>
<dbReference type="EMBL" id="CP034900">
    <property type="protein sequence ID" value="QCI16073.1"/>
    <property type="molecule type" value="Genomic_DNA"/>
</dbReference>
<keyword evidence="3" id="KW-0378">Hydrolase</keyword>
<sequence>MNSFYQTKLIAVKIHQNAPGSFYCGCKIFWKQKKGIPNLSSCGYKIRKNENRAKRIEWEHVVPAWQFGHQKQCWKQGGRKKCIEDKRYRYIESDLHNLQPAIGEINSDRSNFMYTQLNYNISPYGQCNMKIDFKNKLVEPPIRARGAIARTYLYMITKYNIFLPKAQKDLFKNWDKIFPVTKWECEREKMIFNIQGNRNNYIYKKCNKK</sequence>
<accession>A0A4D6XIN1</accession>
<evidence type="ECO:0000313" key="5">
    <source>
        <dbReference type="Proteomes" id="UP000298654"/>
    </source>
</evidence>
<dbReference type="OrthoDB" id="9800417at2"/>
<dbReference type="InterPro" id="IPR044925">
    <property type="entry name" value="His-Me_finger_sf"/>
</dbReference>
<dbReference type="Proteomes" id="UP000298654">
    <property type="component" value="Chromosome"/>
</dbReference>
<name>A0A4D6XIN1_9GAMM</name>
<protein>
    <submittedName>
        <fullName evidence="4">Deoxyribonuclease I</fullName>
    </submittedName>
</protein>